<reference evidence="1" key="2">
    <citation type="submission" date="2023-06" db="EMBL/GenBank/DDBJ databases">
        <authorList>
            <person name="Ma L."/>
            <person name="Liu K.-W."/>
            <person name="Li Z."/>
            <person name="Hsiao Y.-Y."/>
            <person name="Qi Y."/>
            <person name="Fu T."/>
            <person name="Tang G."/>
            <person name="Zhang D."/>
            <person name="Sun W.-H."/>
            <person name="Liu D.-K."/>
            <person name="Li Y."/>
            <person name="Chen G.-Z."/>
            <person name="Liu X.-D."/>
            <person name="Liao X.-Y."/>
            <person name="Jiang Y.-T."/>
            <person name="Yu X."/>
            <person name="Hao Y."/>
            <person name="Huang J."/>
            <person name="Zhao X.-W."/>
            <person name="Ke S."/>
            <person name="Chen Y.-Y."/>
            <person name="Wu W.-L."/>
            <person name="Hsu J.-L."/>
            <person name="Lin Y.-F."/>
            <person name="Huang M.-D."/>
            <person name="Li C.-Y."/>
            <person name="Huang L."/>
            <person name="Wang Z.-W."/>
            <person name="Zhao X."/>
            <person name="Zhong W.-Y."/>
            <person name="Peng D.-H."/>
            <person name="Ahmad S."/>
            <person name="Lan S."/>
            <person name="Zhang J.-S."/>
            <person name="Tsai W.-C."/>
            <person name="Van De Peer Y."/>
            <person name="Liu Z.-J."/>
        </authorList>
    </citation>
    <scope>NUCLEOTIDE SEQUENCE</scope>
    <source>
        <strain evidence="1">SCP</strain>
        <tissue evidence="1">Leaves</tissue>
    </source>
</reference>
<dbReference type="AlphaFoldDB" id="A0AAV9B5E5"/>
<evidence type="ECO:0000313" key="2">
    <source>
        <dbReference type="Proteomes" id="UP001179952"/>
    </source>
</evidence>
<gene>
    <name evidence="1" type="ORF">QJS04_geneDACA012547</name>
</gene>
<sequence length="74" mass="8601">MGRPIRDYHKRLLKKIPFNILTSIPKMQFHTELVDVIVNNYNLDGDYFEFGGKPITLAAEDVALIIGRKRVMLR</sequence>
<evidence type="ECO:0008006" key="3">
    <source>
        <dbReference type="Google" id="ProtNLM"/>
    </source>
</evidence>
<evidence type="ECO:0000313" key="1">
    <source>
        <dbReference type="EMBL" id="KAK1271592.1"/>
    </source>
</evidence>
<organism evidence="1 2">
    <name type="scientific">Acorus gramineus</name>
    <name type="common">Dwarf sweet flag</name>
    <dbReference type="NCBI Taxonomy" id="55184"/>
    <lineage>
        <taxon>Eukaryota</taxon>
        <taxon>Viridiplantae</taxon>
        <taxon>Streptophyta</taxon>
        <taxon>Embryophyta</taxon>
        <taxon>Tracheophyta</taxon>
        <taxon>Spermatophyta</taxon>
        <taxon>Magnoliopsida</taxon>
        <taxon>Liliopsida</taxon>
        <taxon>Acoraceae</taxon>
        <taxon>Acorus</taxon>
    </lineage>
</organism>
<comment type="caution">
    <text evidence="1">The sequence shown here is derived from an EMBL/GenBank/DDBJ whole genome shotgun (WGS) entry which is preliminary data.</text>
</comment>
<name>A0AAV9B5E5_ACOGR</name>
<reference evidence="1" key="1">
    <citation type="journal article" date="2023" name="Nat. Commun.">
        <title>Diploid and tetraploid genomes of Acorus and the evolution of monocots.</title>
        <authorList>
            <person name="Ma L."/>
            <person name="Liu K.W."/>
            <person name="Li Z."/>
            <person name="Hsiao Y.Y."/>
            <person name="Qi Y."/>
            <person name="Fu T."/>
            <person name="Tang G.D."/>
            <person name="Zhang D."/>
            <person name="Sun W.H."/>
            <person name="Liu D.K."/>
            <person name="Li Y."/>
            <person name="Chen G.Z."/>
            <person name="Liu X.D."/>
            <person name="Liao X.Y."/>
            <person name="Jiang Y.T."/>
            <person name="Yu X."/>
            <person name="Hao Y."/>
            <person name="Huang J."/>
            <person name="Zhao X.W."/>
            <person name="Ke S."/>
            <person name="Chen Y.Y."/>
            <person name="Wu W.L."/>
            <person name="Hsu J.L."/>
            <person name="Lin Y.F."/>
            <person name="Huang M.D."/>
            <person name="Li C.Y."/>
            <person name="Huang L."/>
            <person name="Wang Z.W."/>
            <person name="Zhao X."/>
            <person name="Zhong W.Y."/>
            <person name="Peng D.H."/>
            <person name="Ahmad S."/>
            <person name="Lan S."/>
            <person name="Zhang J.S."/>
            <person name="Tsai W.C."/>
            <person name="Van de Peer Y."/>
            <person name="Liu Z.J."/>
        </authorList>
    </citation>
    <scope>NUCLEOTIDE SEQUENCE</scope>
    <source>
        <strain evidence="1">SCP</strain>
    </source>
</reference>
<dbReference type="Proteomes" id="UP001179952">
    <property type="component" value="Unassembled WGS sequence"/>
</dbReference>
<protein>
    <recommendedName>
        <fullName evidence="3">Cytochrome P450</fullName>
    </recommendedName>
</protein>
<proteinExistence type="predicted"/>
<keyword evidence="2" id="KW-1185">Reference proteome</keyword>
<dbReference type="EMBL" id="JAUJYN010000005">
    <property type="protein sequence ID" value="KAK1271592.1"/>
    <property type="molecule type" value="Genomic_DNA"/>
</dbReference>
<accession>A0AAV9B5E5</accession>